<dbReference type="InterPro" id="IPR020902">
    <property type="entry name" value="Actin/actin-like_CS"/>
</dbReference>
<reference evidence="5 6" key="1">
    <citation type="submission" date="2019-05" db="EMBL/GenBank/DDBJ databases">
        <title>Emergence of the Ug99 lineage of the wheat stem rust pathogen through somatic hybridization.</title>
        <authorList>
            <person name="Li F."/>
            <person name="Upadhyaya N.M."/>
            <person name="Sperschneider J."/>
            <person name="Matny O."/>
            <person name="Nguyen-Phuc H."/>
            <person name="Mago R."/>
            <person name="Raley C."/>
            <person name="Miller M.E."/>
            <person name="Silverstein K.A.T."/>
            <person name="Henningsen E."/>
            <person name="Hirsch C.D."/>
            <person name="Visser B."/>
            <person name="Pretorius Z.A."/>
            <person name="Steffenson B.J."/>
            <person name="Schwessinger B."/>
            <person name="Dodds P.N."/>
            <person name="Figueroa M."/>
        </authorList>
    </citation>
    <scope>NUCLEOTIDE SEQUENCE [LARGE SCALE GENOMIC DNA]</scope>
    <source>
        <strain evidence="5 6">Ug99</strain>
    </source>
</reference>
<dbReference type="SMART" id="SM00268">
    <property type="entry name" value="ACTIN"/>
    <property type="match status" value="1"/>
</dbReference>
<comment type="subcellular location">
    <subcellularLocation>
        <location evidence="1">Cytoplasm</location>
        <location evidence="1">Cytoskeleton</location>
    </subcellularLocation>
</comment>
<dbReference type="PRINTS" id="PR00190">
    <property type="entry name" value="ACTIN"/>
</dbReference>
<dbReference type="Proteomes" id="UP000325313">
    <property type="component" value="Unassembled WGS sequence"/>
</dbReference>
<name>A0A5B0SCN5_PUCGR</name>
<dbReference type="PROSITE" id="PS01132">
    <property type="entry name" value="ACTINS_ACT_LIKE"/>
    <property type="match status" value="1"/>
</dbReference>
<gene>
    <name evidence="5" type="primary">ACTIN2_1</name>
    <name evidence="5" type="ORF">PGTUg99_027380</name>
</gene>
<dbReference type="EMBL" id="VDEP01000037">
    <property type="protein sequence ID" value="KAA1135816.1"/>
    <property type="molecule type" value="Genomic_DNA"/>
</dbReference>
<evidence type="ECO:0000256" key="1">
    <source>
        <dbReference type="ARBA" id="ARBA00004245"/>
    </source>
</evidence>
<keyword evidence="3" id="KW-0206">Cytoskeleton</keyword>
<dbReference type="CDD" id="cd10216">
    <property type="entry name" value="ASKHA_NBD_Arp1"/>
    <property type="match status" value="1"/>
</dbReference>
<comment type="caution">
    <text evidence="5">The sequence shown here is derived from an EMBL/GenBank/DDBJ whole genome shotgun (WGS) entry which is preliminary data.</text>
</comment>
<evidence type="ECO:0000256" key="3">
    <source>
        <dbReference type="ARBA" id="ARBA00023212"/>
    </source>
</evidence>
<dbReference type="PANTHER" id="PTHR11937">
    <property type="entry name" value="ACTIN"/>
    <property type="match status" value="1"/>
</dbReference>
<evidence type="ECO:0000256" key="2">
    <source>
        <dbReference type="ARBA" id="ARBA00022490"/>
    </source>
</evidence>
<comment type="similarity">
    <text evidence="4">Belongs to the actin family. ARP1 subfamily.</text>
</comment>
<protein>
    <submittedName>
        <fullName evidence="5">Actin-2</fullName>
    </submittedName>
</protein>
<dbReference type="SUPFAM" id="SSF53067">
    <property type="entry name" value="Actin-like ATPase domain"/>
    <property type="match status" value="2"/>
</dbReference>
<dbReference type="InterPro" id="IPR043129">
    <property type="entry name" value="ATPase_NBD"/>
</dbReference>
<evidence type="ECO:0000256" key="4">
    <source>
        <dbReference type="ARBA" id="ARBA00038483"/>
    </source>
</evidence>
<dbReference type="Gene3D" id="3.90.640.10">
    <property type="entry name" value="Actin, Chain A, domain 4"/>
    <property type="match status" value="1"/>
</dbReference>
<evidence type="ECO:0000313" key="6">
    <source>
        <dbReference type="Proteomes" id="UP000325313"/>
    </source>
</evidence>
<dbReference type="AlphaFoldDB" id="A0A5B0SCN5"/>
<organism evidence="5 6">
    <name type="scientific">Puccinia graminis f. sp. tritici</name>
    <dbReference type="NCBI Taxonomy" id="56615"/>
    <lineage>
        <taxon>Eukaryota</taxon>
        <taxon>Fungi</taxon>
        <taxon>Dikarya</taxon>
        <taxon>Basidiomycota</taxon>
        <taxon>Pucciniomycotina</taxon>
        <taxon>Pucciniomycetes</taxon>
        <taxon>Pucciniales</taxon>
        <taxon>Pucciniaceae</taxon>
        <taxon>Puccinia</taxon>
    </lineage>
</organism>
<evidence type="ECO:0000313" key="5">
    <source>
        <dbReference type="EMBL" id="KAA1135816.1"/>
    </source>
</evidence>
<dbReference type="FunFam" id="3.30.420.40:FF:000188">
    <property type="entry name" value="Actin like 6B"/>
    <property type="match status" value="1"/>
</dbReference>
<keyword evidence="2" id="KW-0963">Cytoplasm</keyword>
<proteinExistence type="inferred from homology"/>
<dbReference type="Pfam" id="PF00022">
    <property type="entry name" value="Actin"/>
    <property type="match status" value="1"/>
</dbReference>
<accession>A0A5B0SCN5</accession>
<dbReference type="Gene3D" id="3.30.420.40">
    <property type="match status" value="2"/>
</dbReference>
<sequence>MPSEFEDVLTNQPIVIDNGSGTIKAGFAGQDHPKCFFPSYVGRPKHVRVMAGSIEGDIFIGRKAQELKGLLKINYPIEHGVVDDWDDMERIWNYIYQSELETASEEHPVLLTEAPLNPSHNRDQAAQIFFETFNVPALFTSIQAVLSLYASGRTTGIVLDSGDGVTHSVPVYEGFSIPHSIRRVDLAGRDITNQLQLLLRKAGYNFLTSSEKEIVRIMKEKTCYVALNPVKEEKDHHHVGGGASGGASGAAGGTAGTGVGGGGSGAGSGGGGIGYGRGEDFKLPDGSVVRLGPERFRATEILFNPELIGEEFPGIHQVVVDSINRTDLDLRKHLFHNIILSGGTTLCKGFGDRLLFEVKKLTMKDVKIKIYAPPERKYSTWIGGSILAGLNTFKKMWVSAEEYQEDPDISQSYFALNSFLSDLYIYWYFHCHMLSPISCFNGHWKN</sequence>
<dbReference type="GO" id="GO:0005856">
    <property type="term" value="C:cytoskeleton"/>
    <property type="evidence" value="ECO:0007669"/>
    <property type="project" value="UniProtKB-SubCell"/>
</dbReference>
<dbReference type="InterPro" id="IPR004000">
    <property type="entry name" value="Actin"/>
</dbReference>